<proteinExistence type="predicted"/>
<dbReference type="AlphaFoldDB" id="A0A6A3R1I2"/>
<reference evidence="1 2" key="1">
    <citation type="submission" date="2018-08" db="EMBL/GenBank/DDBJ databases">
        <title>Genomic investigation of the strawberry pathogen Phytophthora fragariae indicates pathogenicity is determined by transcriptional variation in three key races.</title>
        <authorList>
            <person name="Adams T.M."/>
            <person name="Armitage A.D."/>
            <person name="Sobczyk M.K."/>
            <person name="Bates H.J."/>
            <person name="Dunwell J.M."/>
            <person name="Nellist C.F."/>
            <person name="Harrison R.J."/>
        </authorList>
    </citation>
    <scope>NUCLEOTIDE SEQUENCE [LARGE SCALE GENOMIC DNA]</scope>
    <source>
        <strain evidence="1 2">NOV-5</strain>
    </source>
</reference>
<comment type="caution">
    <text evidence="1">The sequence shown here is derived from an EMBL/GenBank/DDBJ whole genome shotgun (WGS) entry which is preliminary data.</text>
</comment>
<evidence type="ECO:0000313" key="2">
    <source>
        <dbReference type="Proteomes" id="UP000440732"/>
    </source>
</evidence>
<evidence type="ECO:0000313" key="1">
    <source>
        <dbReference type="EMBL" id="KAE9085325.1"/>
    </source>
</evidence>
<protein>
    <submittedName>
        <fullName evidence="1">Uncharacterized protein</fullName>
    </submittedName>
</protein>
<organism evidence="1 2">
    <name type="scientific">Phytophthora fragariae</name>
    <dbReference type="NCBI Taxonomy" id="53985"/>
    <lineage>
        <taxon>Eukaryota</taxon>
        <taxon>Sar</taxon>
        <taxon>Stramenopiles</taxon>
        <taxon>Oomycota</taxon>
        <taxon>Peronosporomycetes</taxon>
        <taxon>Peronosporales</taxon>
        <taxon>Peronosporaceae</taxon>
        <taxon>Phytophthora</taxon>
    </lineage>
</organism>
<dbReference type="EMBL" id="QXGA01003271">
    <property type="protein sequence ID" value="KAE9085325.1"/>
    <property type="molecule type" value="Genomic_DNA"/>
</dbReference>
<accession>A0A6A3R1I2</accession>
<gene>
    <name evidence="1" type="ORF">PF006_g26280</name>
</gene>
<name>A0A6A3R1I2_9STRA</name>
<dbReference type="Proteomes" id="UP000440732">
    <property type="component" value="Unassembled WGS sequence"/>
</dbReference>
<sequence>MQLGASRFMMYTSCCFSTAPKSSASLLGSVARYWQGVMRLQQVAHNPVEACTFRPRYQAPSRLTDPILGYISTKESYKSSTAMKSRIQNAQLAFKPSDVERSLLTSH</sequence>